<feature type="domain" description="Histidine kinase" evidence="8">
    <location>
        <begin position="129"/>
        <end position="348"/>
    </location>
</feature>
<dbReference type="STRING" id="216903.SAMN05444371_0384"/>
<dbReference type="InterPro" id="IPR003594">
    <property type="entry name" value="HATPase_dom"/>
</dbReference>
<gene>
    <name evidence="9" type="ORF">SAMN05444371_0384</name>
</gene>
<dbReference type="PRINTS" id="PR00344">
    <property type="entry name" value="BCTRLSENSOR"/>
</dbReference>
<dbReference type="OrthoDB" id="9813151at2"/>
<keyword evidence="3" id="KW-0597">Phosphoprotein</keyword>
<dbReference type="SUPFAM" id="SSF47384">
    <property type="entry name" value="Homodimeric domain of signal transducing histidine kinase"/>
    <property type="match status" value="1"/>
</dbReference>
<evidence type="ECO:0000256" key="3">
    <source>
        <dbReference type="ARBA" id="ARBA00022553"/>
    </source>
</evidence>
<dbReference type="PROSITE" id="PS50109">
    <property type="entry name" value="HIS_KIN"/>
    <property type="match status" value="1"/>
</dbReference>
<keyword evidence="4" id="KW-0808">Transferase</keyword>
<dbReference type="SMART" id="SM00388">
    <property type="entry name" value="HisKA"/>
    <property type="match status" value="1"/>
</dbReference>
<dbReference type="SMART" id="SM00387">
    <property type="entry name" value="HATPase_c"/>
    <property type="match status" value="1"/>
</dbReference>
<dbReference type="PANTHER" id="PTHR45453:SF1">
    <property type="entry name" value="PHOSPHATE REGULON SENSOR PROTEIN PHOR"/>
    <property type="match status" value="1"/>
</dbReference>
<dbReference type="GO" id="GO:0016036">
    <property type="term" value="P:cellular response to phosphate starvation"/>
    <property type="evidence" value="ECO:0007669"/>
    <property type="project" value="TreeGrafter"/>
</dbReference>
<dbReference type="EMBL" id="FRAM01000001">
    <property type="protein sequence ID" value="SHJ94298.1"/>
    <property type="molecule type" value="Genomic_DNA"/>
</dbReference>
<evidence type="ECO:0000313" key="10">
    <source>
        <dbReference type="Proteomes" id="UP000184498"/>
    </source>
</evidence>
<accession>A0A1M6NEY5</accession>
<dbReference type="InterPro" id="IPR050351">
    <property type="entry name" value="BphY/WalK/GraS-like"/>
</dbReference>
<dbReference type="InterPro" id="IPR036097">
    <property type="entry name" value="HisK_dim/P_sf"/>
</dbReference>
<dbReference type="CDD" id="cd00075">
    <property type="entry name" value="HATPase"/>
    <property type="match status" value="1"/>
</dbReference>
<dbReference type="FunFam" id="3.30.565.10:FF:000006">
    <property type="entry name" value="Sensor histidine kinase WalK"/>
    <property type="match status" value="1"/>
</dbReference>
<keyword evidence="10" id="KW-1185">Reference proteome</keyword>
<dbReference type="EC" id="2.7.13.3" evidence="2"/>
<keyword evidence="6" id="KW-0902">Two-component regulatory system</keyword>
<evidence type="ECO:0000256" key="6">
    <source>
        <dbReference type="ARBA" id="ARBA00023012"/>
    </source>
</evidence>
<dbReference type="AlphaFoldDB" id="A0A1M6NEY5"/>
<organism evidence="9 10">
    <name type="scientific">Epilithonimonas mollis</name>
    <dbReference type="NCBI Taxonomy" id="216903"/>
    <lineage>
        <taxon>Bacteria</taxon>
        <taxon>Pseudomonadati</taxon>
        <taxon>Bacteroidota</taxon>
        <taxon>Flavobacteriia</taxon>
        <taxon>Flavobacteriales</taxon>
        <taxon>Weeksellaceae</taxon>
        <taxon>Chryseobacterium group</taxon>
        <taxon>Epilithonimonas</taxon>
    </lineage>
</organism>
<dbReference type="InterPro" id="IPR004358">
    <property type="entry name" value="Sig_transdc_His_kin-like_C"/>
</dbReference>
<dbReference type="PANTHER" id="PTHR45453">
    <property type="entry name" value="PHOSPHATE REGULON SENSOR PROTEIN PHOR"/>
    <property type="match status" value="1"/>
</dbReference>
<dbReference type="RefSeq" id="WP_072996164.1">
    <property type="nucleotide sequence ID" value="NZ_FRAM01000001.1"/>
</dbReference>
<dbReference type="InterPro" id="IPR003661">
    <property type="entry name" value="HisK_dim/P_dom"/>
</dbReference>
<dbReference type="Proteomes" id="UP000184498">
    <property type="component" value="Unassembled WGS sequence"/>
</dbReference>
<evidence type="ECO:0000256" key="4">
    <source>
        <dbReference type="ARBA" id="ARBA00022679"/>
    </source>
</evidence>
<protein>
    <recommendedName>
        <fullName evidence="2">histidine kinase</fullName>
        <ecNumber evidence="2">2.7.13.3</ecNumber>
    </recommendedName>
</protein>
<evidence type="ECO:0000256" key="7">
    <source>
        <dbReference type="SAM" id="Phobius"/>
    </source>
</evidence>
<keyword evidence="7" id="KW-0812">Transmembrane</keyword>
<evidence type="ECO:0000259" key="8">
    <source>
        <dbReference type="PROSITE" id="PS50109"/>
    </source>
</evidence>
<sequence>MIRNAVKINWLSAAASFSLVAVVGTAVLLFEFYTDDVYFKTKDFNYFLVFTLGLLFFLNYFVLEFLFSFYSKNQIRRITNILPEDIIHDYDTDLGFKELGEKMHEMNQRNAEIDMMKEMENYRKEYIGNVSHELKTPLFSIQGYIETLRDGGVEDLTIRDKYLQRIDSSVERLLNIVKDLDMINRYESGQIDLKYSIFDINLLIQEIFDLLEMEAEKHLMTMQLQTTQSQLFVFADKQRISQVLINLISNSIKYANREEAQIIVSTREGTKSIHISVEDNGMGIKPENLPRIFERFFRVESSRSRKEGGSGLGLAIVKHILEAHKQTISVESAYLSGTKFKFKLGKPAVNGKKNKTNATA</sequence>
<proteinExistence type="predicted"/>
<dbReference type="CDD" id="cd00082">
    <property type="entry name" value="HisKA"/>
    <property type="match status" value="1"/>
</dbReference>
<evidence type="ECO:0000256" key="1">
    <source>
        <dbReference type="ARBA" id="ARBA00000085"/>
    </source>
</evidence>
<dbReference type="SUPFAM" id="SSF55874">
    <property type="entry name" value="ATPase domain of HSP90 chaperone/DNA topoisomerase II/histidine kinase"/>
    <property type="match status" value="1"/>
</dbReference>
<evidence type="ECO:0000313" key="9">
    <source>
        <dbReference type="EMBL" id="SHJ94298.1"/>
    </source>
</evidence>
<feature type="transmembrane region" description="Helical" evidence="7">
    <location>
        <begin position="46"/>
        <end position="67"/>
    </location>
</feature>
<keyword evidence="7" id="KW-1133">Transmembrane helix</keyword>
<dbReference type="InterPro" id="IPR005467">
    <property type="entry name" value="His_kinase_dom"/>
</dbReference>
<dbReference type="InterPro" id="IPR036890">
    <property type="entry name" value="HATPase_C_sf"/>
</dbReference>
<dbReference type="Gene3D" id="1.10.287.130">
    <property type="match status" value="1"/>
</dbReference>
<comment type="catalytic activity">
    <reaction evidence="1">
        <text>ATP + protein L-histidine = ADP + protein N-phospho-L-histidine.</text>
        <dbReference type="EC" id="2.7.13.3"/>
    </reaction>
</comment>
<evidence type="ECO:0000256" key="5">
    <source>
        <dbReference type="ARBA" id="ARBA00022777"/>
    </source>
</evidence>
<keyword evidence="5 9" id="KW-0418">Kinase</keyword>
<dbReference type="GO" id="GO:0005886">
    <property type="term" value="C:plasma membrane"/>
    <property type="evidence" value="ECO:0007669"/>
    <property type="project" value="TreeGrafter"/>
</dbReference>
<dbReference type="Pfam" id="PF00512">
    <property type="entry name" value="HisKA"/>
    <property type="match status" value="1"/>
</dbReference>
<name>A0A1M6NEY5_9FLAO</name>
<feature type="transmembrane region" description="Helical" evidence="7">
    <location>
        <begin position="12"/>
        <end position="34"/>
    </location>
</feature>
<evidence type="ECO:0000256" key="2">
    <source>
        <dbReference type="ARBA" id="ARBA00012438"/>
    </source>
</evidence>
<dbReference type="GO" id="GO:0004721">
    <property type="term" value="F:phosphoprotein phosphatase activity"/>
    <property type="evidence" value="ECO:0007669"/>
    <property type="project" value="TreeGrafter"/>
</dbReference>
<dbReference type="Gene3D" id="3.30.565.10">
    <property type="entry name" value="Histidine kinase-like ATPase, C-terminal domain"/>
    <property type="match status" value="1"/>
</dbReference>
<reference evidence="10" key="1">
    <citation type="submission" date="2016-11" db="EMBL/GenBank/DDBJ databases">
        <authorList>
            <person name="Varghese N."/>
            <person name="Submissions S."/>
        </authorList>
    </citation>
    <scope>NUCLEOTIDE SEQUENCE [LARGE SCALE GENOMIC DNA]</scope>
    <source>
        <strain evidence="10">DSM 18016</strain>
    </source>
</reference>
<dbReference type="GO" id="GO:0000155">
    <property type="term" value="F:phosphorelay sensor kinase activity"/>
    <property type="evidence" value="ECO:0007669"/>
    <property type="project" value="InterPro"/>
</dbReference>
<keyword evidence="7" id="KW-0472">Membrane</keyword>
<dbReference type="Pfam" id="PF02518">
    <property type="entry name" value="HATPase_c"/>
    <property type="match status" value="1"/>
</dbReference>